<feature type="region of interest" description="Disordered" evidence="5">
    <location>
        <begin position="36"/>
        <end position="67"/>
    </location>
</feature>
<evidence type="ECO:0000256" key="4">
    <source>
        <dbReference type="RuleBase" id="RU000363"/>
    </source>
</evidence>
<evidence type="ECO:0000256" key="2">
    <source>
        <dbReference type="ARBA" id="ARBA00022857"/>
    </source>
</evidence>
<organism evidence="7 8">
    <name type="scientific">Apiospora arundinis</name>
    <dbReference type="NCBI Taxonomy" id="335852"/>
    <lineage>
        <taxon>Eukaryota</taxon>
        <taxon>Fungi</taxon>
        <taxon>Dikarya</taxon>
        <taxon>Ascomycota</taxon>
        <taxon>Pezizomycotina</taxon>
        <taxon>Sordariomycetes</taxon>
        <taxon>Xylariomycetidae</taxon>
        <taxon>Amphisphaeriales</taxon>
        <taxon>Apiosporaceae</taxon>
        <taxon>Apiospora</taxon>
    </lineage>
</organism>
<dbReference type="Pfam" id="PF00106">
    <property type="entry name" value="adh_short"/>
    <property type="match status" value="1"/>
</dbReference>
<gene>
    <name evidence="7" type="ORF">PGQ11_013788</name>
</gene>
<evidence type="ECO:0000256" key="5">
    <source>
        <dbReference type="SAM" id="MobiDB-lite"/>
    </source>
</evidence>
<feature type="compositionally biased region" description="Gly residues" evidence="5">
    <location>
        <begin position="217"/>
        <end position="232"/>
    </location>
</feature>
<feature type="region of interest" description="Disordered" evidence="5">
    <location>
        <begin position="212"/>
        <end position="232"/>
    </location>
</feature>
<evidence type="ECO:0000259" key="6">
    <source>
        <dbReference type="SMART" id="SM00822"/>
    </source>
</evidence>
<accession>A0ABR2HQI7</accession>
<keyword evidence="2" id="KW-0521">NADP</keyword>
<dbReference type="InterPro" id="IPR057326">
    <property type="entry name" value="KR_dom"/>
</dbReference>
<dbReference type="PROSITE" id="PS00061">
    <property type="entry name" value="ADH_SHORT"/>
    <property type="match status" value="1"/>
</dbReference>
<comment type="similarity">
    <text evidence="1 4">Belongs to the short-chain dehydrogenases/reductases (SDR) family.</text>
</comment>
<dbReference type="SMART" id="SM00822">
    <property type="entry name" value="PKS_KR"/>
    <property type="match status" value="1"/>
</dbReference>
<keyword evidence="8" id="KW-1185">Reference proteome</keyword>
<feature type="domain" description="Ketoreductase" evidence="6">
    <location>
        <begin position="6"/>
        <end position="205"/>
    </location>
</feature>
<dbReference type="PANTHER" id="PTHR43976:SF16">
    <property type="entry name" value="SHORT-CHAIN DEHYDROGENASE_REDUCTASE FAMILY PROTEIN"/>
    <property type="match status" value="1"/>
</dbReference>
<evidence type="ECO:0000313" key="7">
    <source>
        <dbReference type="EMBL" id="KAK8851309.1"/>
    </source>
</evidence>
<proteinExistence type="inferred from homology"/>
<keyword evidence="3" id="KW-0560">Oxidoreductase</keyword>
<dbReference type="CDD" id="cd05374">
    <property type="entry name" value="17beta-HSD-like_SDR_c"/>
    <property type="match status" value="1"/>
</dbReference>
<dbReference type="InterPro" id="IPR051911">
    <property type="entry name" value="SDR_oxidoreductase"/>
</dbReference>
<dbReference type="PRINTS" id="PR00081">
    <property type="entry name" value="GDHRDH"/>
</dbReference>
<reference evidence="7 8" key="1">
    <citation type="journal article" date="2024" name="IMA Fungus">
        <title>Apiospora arundinis, a panoply of carbohydrate-active enzymes and secondary metabolites.</title>
        <authorList>
            <person name="Sorensen T."/>
            <person name="Petersen C."/>
            <person name="Muurmann A.T."/>
            <person name="Christiansen J.V."/>
            <person name="Brundto M.L."/>
            <person name="Overgaard C.K."/>
            <person name="Boysen A.T."/>
            <person name="Wollenberg R.D."/>
            <person name="Larsen T.O."/>
            <person name="Sorensen J.L."/>
            <person name="Nielsen K.L."/>
            <person name="Sondergaard T.E."/>
        </authorList>
    </citation>
    <scope>NUCLEOTIDE SEQUENCE [LARGE SCALE GENOMIC DNA]</scope>
    <source>
        <strain evidence="7 8">AAU 773</strain>
    </source>
</reference>
<dbReference type="EMBL" id="JAPCWZ010000009">
    <property type="protein sequence ID" value="KAK8851309.1"/>
    <property type="molecule type" value="Genomic_DNA"/>
</dbReference>
<dbReference type="Gene3D" id="3.40.50.720">
    <property type="entry name" value="NAD(P)-binding Rossmann-like Domain"/>
    <property type="match status" value="1"/>
</dbReference>
<dbReference type="Proteomes" id="UP001390339">
    <property type="component" value="Unassembled WGS sequence"/>
</dbReference>
<protein>
    <submittedName>
        <fullName evidence="7">NAD(P)-binding protein</fullName>
    </submittedName>
</protein>
<dbReference type="PRINTS" id="PR00080">
    <property type="entry name" value="SDRFAMILY"/>
</dbReference>
<dbReference type="InterPro" id="IPR036291">
    <property type="entry name" value="NAD(P)-bd_dom_sf"/>
</dbReference>
<name>A0ABR2HQI7_9PEZI</name>
<comment type="caution">
    <text evidence="7">The sequence shown here is derived from an EMBL/GenBank/DDBJ whole genome shotgun (WGS) entry which is preliminary data.</text>
</comment>
<evidence type="ECO:0000256" key="1">
    <source>
        <dbReference type="ARBA" id="ARBA00006484"/>
    </source>
</evidence>
<evidence type="ECO:0000313" key="8">
    <source>
        <dbReference type="Proteomes" id="UP001390339"/>
    </source>
</evidence>
<dbReference type="InterPro" id="IPR002347">
    <property type="entry name" value="SDR_fam"/>
</dbReference>
<sequence length="324" mass="34444">MSHSPKVFLITGCTSGFGQALVRKCLESGDKVVATSRKPSSLPSRQHHKSHLANAQDGGGNDRSTDSVDSNYLAVHMDVGSTSSIEAAFQAATDAFSRVDVVVNNAGYGLCGAFEELSDAELRDVLEVNFLGVARVTRAALRRMREDPHRRGGLIVQVTSVGAQVGMPGLSAYCASKWAVEGLTESIAAELRPEWNIRLTCVEPGGFRTQWAAASGGDDGSNGNGDGGGGGGNMVFRAQGLPAYSGQGHVQAERVVEEMRKAQRGDPEKGAAAIHALAHLPNPPLRCLLGSEAFEVMEGKLRRYGETYREYESIALAIDLDDVE</sequence>
<dbReference type="SUPFAM" id="SSF51735">
    <property type="entry name" value="NAD(P)-binding Rossmann-fold domains"/>
    <property type="match status" value="1"/>
</dbReference>
<dbReference type="InterPro" id="IPR020904">
    <property type="entry name" value="Sc_DH/Rdtase_CS"/>
</dbReference>
<dbReference type="PANTHER" id="PTHR43976">
    <property type="entry name" value="SHORT CHAIN DEHYDROGENASE"/>
    <property type="match status" value="1"/>
</dbReference>
<evidence type="ECO:0000256" key="3">
    <source>
        <dbReference type="ARBA" id="ARBA00023002"/>
    </source>
</evidence>